<proteinExistence type="predicted"/>
<feature type="region of interest" description="Disordered" evidence="1">
    <location>
        <begin position="64"/>
        <end position="95"/>
    </location>
</feature>
<feature type="region of interest" description="Disordered" evidence="1">
    <location>
        <begin position="1"/>
        <end position="46"/>
    </location>
</feature>
<sequence length="121" mass="13171">MQGPGQQLSGWHGRGFEGLGREMASGQMGRAERGRLQTVQGRTDGRTRCSPVCALALFEKTSWDGQQRSRGESRGVGEQQRPAAVGSEGANSKGAEKHGGIYIFTTIMNDILHYIINIRSH</sequence>
<evidence type="ECO:0000313" key="3">
    <source>
        <dbReference type="Proteomes" id="UP000604825"/>
    </source>
</evidence>
<dbReference type="OrthoDB" id="10575355at2759"/>
<protein>
    <submittedName>
        <fullName evidence="2">Uncharacterized protein</fullName>
    </submittedName>
</protein>
<organism evidence="2 3">
    <name type="scientific">Miscanthus lutarioriparius</name>
    <dbReference type="NCBI Taxonomy" id="422564"/>
    <lineage>
        <taxon>Eukaryota</taxon>
        <taxon>Viridiplantae</taxon>
        <taxon>Streptophyta</taxon>
        <taxon>Embryophyta</taxon>
        <taxon>Tracheophyta</taxon>
        <taxon>Spermatophyta</taxon>
        <taxon>Magnoliopsida</taxon>
        <taxon>Liliopsida</taxon>
        <taxon>Poales</taxon>
        <taxon>Poaceae</taxon>
        <taxon>PACMAD clade</taxon>
        <taxon>Panicoideae</taxon>
        <taxon>Andropogonodae</taxon>
        <taxon>Andropogoneae</taxon>
        <taxon>Saccharinae</taxon>
        <taxon>Miscanthus</taxon>
    </lineage>
</organism>
<evidence type="ECO:0000256" key="1">
    <source>
        <dbReference type="SAM" id="MobiDB-lite"/>
    </source>
</evidence>
<keyword evidence="3" id="KW-1185">Reference proteome</keyword>
<accession>A0A811MUU2</accession>
<comment type="caution">
    <text evidence="2">The sequence shown here is derived from an EMBL/GenBank/DDBJ whole genome shotgun (WGS) entry which is preliminary data.</text>
</comment>
<evidence type="ECO:0000313" key="2">
    <source>
        <dbReference type="EMBL" id="CAD6213915.1"/>
    </source>
</evidence>
<dbReference type="AlphaFoldDB" id="A0A811MUU2"/>
<dbReference type="Proteomes" id="UP000604825">
    <property type="component" value="Unassembled WGS sequence"/>
</dbReference>
<gene>
    <name evidence="2" type="ORF">NCGR_LOCUS9406</name>
</gene>
<dbReference type="EMBL" id="CAJGYO010000002">
    <property type="protein sequence ID" value="CAD6213915.1"/>
    <property type="molecule type" value="Genomic_DNA"/>
</dbReference>
<reference evidence="2" key="1">
    <citation type="submission" date="2020-10" db="EMBL/GenBank/DDBJ databases">
        <authorList>
            <person name="Han B."/>
            <person name="Lu T."/>
            <person name="Zhao Q."/>
            <person name="Huang X."/>
            <person name="Zhao Y."/>
        </authorList>
    </citation>
    <scope>NUCLEOTIDE SEQUENCE</scope>
</reference>
<name>A0A811MUU2_9POAL</name>